<gene>
    <name evidence="3" type="ORF">HUG10_14430</name>
</gene>
<evidence type="ECO:0000313" key="4">
    <source>
        <dbReference type="Proteomes" id="UP000509750"/>
    </source>
</evidence>
<dbReference type="InterPro" id="IPR006015">
    <property type="entry name" value="Universal_stress_UspA"/>
</dbReference>
<evidence type="ECO:0000256" key="1">
    <source>
        <dbReference type="ARBA" id="ARBA00008791"/>
    </source>
</evidence>
<evidence type="ECO:0000259" key="2">
    <source>
        <dbReference type="Pfam" id="PF00582"/>
    </source>
</evidence>
<dbReference type="OrthoDB" id="105697at2157"/>
<feature type="domain" description="UspA" evidence="2">
    <location>
        <begin position="1"/>
        <end position="138"/>
    </location>
</feature>
<name>A0A7D5GMD1_9EURY</name>
<dbReference type="SUPFAM" id="SSF52402">
    <property type="entry name" value="Adenine nucleotide alpha hydrolases-like"/>
    <property type="match status" value="1"/>
</dbReference>
<dbReference type="EMBL" id="CP058529">
    <property type="protein sequence ID" value="QLG28667.1"/>
    <property type="molecule type" value="Genomic_DNA"/>
</dbReference>
<reference evidence="3 4" key="1">
    <citation type="submission" date="2020-07" db="EMBL/GenBank/DDBJ databases">
        <title>Gai3-2, isolated from salt lake.</title>
        <authorList>
            <person name="Cui H."/>
            <person name="Shi X."/>
        </authorList>
    </citation>
    <scope>NUCLEOTIDE SEQUENCE [LARGE SCALE GENOMIC DNA]</scope>
    <source>
        <strain evidence="3 4">Gai3-2</strain>
    </source>
</reference>
<protein>
    <submittedName>
        <fullName evidence="3">Universal stress protein</fullName>
    </submittedName>
</protein>
<dbReference type="AlphaFoldDB" id="A0A7D5GMD1"/>
<dbReference type="Proteomes" id="UP000509750">
    <property type="component" value="Chromosome"/>
</dbReference>
<dbReference type="PIRSF" id="PIRSF006276">
    <property type="entry name" value="UspA"/>
    <property type="match status" value="1"/>
</dbReference>
<dbReference type="GeneID" id="56030053"/>
<organism evidence="3 4">
    <name type="scientific">Halorarum halophilum</name>
    <dbReference type="NCBI Taxonomy" id="2743090"/>
    <lineage>
        <taxon>Archaea</taxon>
        <taxon>Methanobacteriati</taxon>
        <taxon>Methanobacteriota</taxon>
        <taxon>Stenosarchaea group</taxon>
        <taxon>Halobacteria</taxon>
        <taxon>Halobacteriales</taxon>
        <taxon>Haloferacaceae</taxon>
        <taxon>Halorarum</taxon>
    </lineage>
</organism>
<dbReference type="PANTHER" id="PTHR46268">
    <property type="entry name" value="STRESS RESPONSE PROTEIN NHAX"/>
    <property type="match status" value="1"/>
</dbReference>
<evidence type="ECO:0000313" key="3">
    <source>
        <dbReference type="EMBL" id="QLG28667.1"/>
    </source>
</evidence>
<dbReference type="PRINTS" id="PR01438">
    <property type="entry name" value="UNVRSLSTRESS"/>
</dbReference>
<dbReference type="RefSeq" id="WP_179170241.1">
    <property type="nucleotide sequence ID" value="NZ_CP058529.1"/>
</dbReference>
<dbReference type="InterPro" id="IPR006016">
    <property type="entry name" value="UspA"/>
</dbReference>
<dbReference type="Pfam" id="PF00582">
    <property type="entry name" value="Usp"/>
    <property type="match status" value="1"/>
</dbReference>
<accession>A0A7D5GMD1</accession>
<dbReference type="InterPro" id="IPR014729">
    <property type="entry name" value="Rossmann-like_a/b/a_fold"/>
</dbReference>
<dbReference type="PANTHER" id="PTHR46268:SF6">
    <property type="entry name" value="UNIVERSAL STRESS PROTEIN UP12"/>
    <property type="match status" value="1"/>
</dbReference>
<proteinExistence type="inferred from homology"/>
<dbReference type="CDD" id="cd00293">
    <property type="entry name" value="USP-like"/>
    <property type="match status" value="1"/>
</dbReference>
<comment type="similarity">
    <text evidence="1">Belongs to the universal stress protein A family.</text>
</comment>
<dbReference type="KEGG" id="halg:HUG10_14430"/>
<keyword evidence="4" id="KW-1185">Reference proteome</keyword>
<dbReference type="Gene3D" id="3.40.50.620">
    <property type="entry name" value="HUPs"/>
    <property type="match status" value="1"/>
</dbReference>
<sequence length="143" mass="15406">MYDRILVGTDGSRDAEAAVTHAIDLARQVGATLHAVYVVDTRTEYDNDIVDPETVRRTLTEEGKAALAAIERQSGPETPVVTEIREGAPSEELLEYVDTNGIDLVVLGAQGRSAFKTILLGSTTEALLRADEVPVLVVGDRDE</sequence>